<evidence type="ECO:0000256" key="7">
    <source>
        <dbReference type="PROSITE-ProRule" id="PRU00175"/>
    </source>
</evidence>
<evidence type="ECO:0000313" key="11">
    <source>
        <dbReference type="Proteomes" id="UP000019376"/>
    </source>
</evidence>
<dbReference type="HOGENOM" id="CLU_004581_1_0_1"/>
<evidence type="ECO:0000256" key="3">
    <source>
        <dbReference type="ARBA" id="ARBA00022737"/>
    </source>
</evidence>
<reference evidence="10 11" key="1">
    <citation type="journal article" date="2013" name="PLoS ONE">
        <title>Genomic and secretomic analyses reveal unique features of the lignocellulolytic enzyme system of Penicillium decumbens.</title>
        <authorList>
            <person name="Liu G."/>
            <person name="Zhang L."/>
            <person name="Wei X."/>
            <person name="Zou G."/>
            <person name="Qin Y."/>
            <person name="Ma L."/>
            <person name="Li J."/>
            <person name="Zheng H."/>
            <person name="Wang S."/>
            <person name="Wang C."/>
            <person name="Xun L."/>
            <person name="Zhao G.-P."/>
            <person name="Zhou Z."/>
            <person name="Qu Y."/>
        </authorList>
    </citation>
    <scope>NUCLEOTIDE SEQUENCE [LARGE SCALE GENOMIC DNA]</scope>
    <source>
        <strain evidence="11">114-2 / CGMCC 5302</strain>
    </source>
</reference>
<dbReference type="eggNOG" id="ENOG502RY35">
    <property type="taxonomic scope" value="Eukaryota"/>
</dbReference>
<dbReference type="OrthoDB" id="10009520at2759"/>
<keyword evidence="6" id="KW-0862">Zinc</keyword>
<keyword evidence="1" id="KW-0808">Transferase</keyword>
<organism evidence="10 11">
    <name type="scientific">Penicillium oxalicum (strain 114-2 / CGMCC 5302)</name>
    <name type="common">Penicillium decumbens</name>
    <dbReference type="NCBI Taxonomy" id="933388"/>
    <lineage>
        <taxon>Eukaryota</taxon>
        <taxon>Fungi</taxon>
        <taxon>Dikarya</taxon>
        <taxon>Ascomycota</taxon>
        <taxon>Pezizomycotina</taxon>
        <taxon>Eurotiomycetes</taxon>
        <taxon>Eurotiomycetidae</taxon>
        <taxon>Eurotiales</taxon>
        <taxon>Aspergillaceae</taxon>
        <taxon>Penicillium</taxon>
    </lineage>
</organism>
<dbReference type="PhylomeDB" id="S8AM48"/>
<dbReference type="PROSITE" id="PS50089">
    <property type="entry name" value="ZF_RING_2"/>
    <property type="match status" value="1"/>
</dbReference>
<dbReference type="Gene3D" id="1.20.120.1750">
    <property type="match status" value="1"/>
</dbReference>
<evidence type="ECO:0000259" key="9">
    <source>
        <dbReference type="PROSITE" id="PS51873"/>
    </source>
</evidence>
<accession>S8AM48</accession>
<dbReference type="GO" id="GO:0016740">
    <property type="term" value="F:transferase activity"/>
    <property type="evidence" value="ECO:0007669"/>
    <property type="project" value="UniProtKB-KW"/>
</dbReference>
<keyword evidence="2" id="KW-0479">Metal-binding</keyword>
<protein>
    <recommendedName>
        <fullName evidence="12">RING-type domain-containing protein</fullName>
    </recommendedName>
</protein>
<gene>
    <name evidence="10" type="ORF">PDE_01878</name>
</gene>
<keyword evidence="3" id="KW-0677">Repeat</keyword>
<evidence type="ECO:0000256" key="1">
    <source>
        <dbReference type="ARBA" id="ARBA00022679"/>
    </source>
</evidence>
<evidence type="ECO:0000256" key="4">
    <source>
        <dbReference type="ARBA" id="ARBA00022771"/>
    </source>
</evidence>
<dbReference type="GO" id="GO:0008270">
    <property type="term" value="F:zinc ion binding"/>
    <property type="evidence" value="ECO:0007669"/>
    <property type="project" value="UniProtKB-KW"/>
</dbReference>
<evidence type="ECO:0000259" key="8">
    <source>
        <dbReference type="PROSITE" id="PS50089"/>
    </source>
</evidence>
<evidence type="ECO:0000313" key="10">
    <source>
        <dbReference type="EMBL" id="EPS26938.1"/>
    </source>
</evidence>
<dbReference type="STRING" id="933388.S8AM48"/>
<keyword evidence="11" id="KW-1185">Reference proteome</keyword>
<dbReference type="AlphaFoldDB" id="S8AM48"/>
<dbReference type="Proteomes" id="UP000019376">
    <property type="component" value="Unassembled WGS sequence"/>
</dbReference>
<dbReference type="InterPro" id="IPR001841">
    <property type="entry name" value="Znf_RING"/>
</dbReference>
<keyword evidence="4 7" id="KW-0863">Zinc-finger</keyword>
<dbReference type="InterPro" id="IPR044066">
    <property type="entry name" value="TRIAD_supradom"/>
</dbReference>
<dbReference type="PROSITE" id="PS51873">
    <property type="entry name" value="TRIAD"/>
    <property type="match status" value="1"/>
</dbReference>
<proteinExistence type="predicted"/>
<evidence type="ECO:0000256" key="2">
    <source>
        <dbReference type="ARBA" id="ARBA00022723"/>
    </source>
</evidence>
<feature type="domain" description="RING-type" evidence="9">
    <location>
        <begin position="829"/>
        <end position="1024"/>
    </location>
</feature>
<dbReference type="EMBL" id="KB644409">
    <property type="protein sequence ID" value="EPS26938.1"/>
    <property type="molecule type" value="Genomic_DNA"/>
</dbReference>
<evidence type="ECO:0000256" key="6">
    <source>
        <dbReference type="ARBA" id="ARBA00022833"/>
    </source>
</evidence>
<sequence length="1044" mass="116922">MLFAHCLLAYRDYQDFELLEWSGWLSQQGASANTSEDGPNLIGMAADLKASGGGDVPEAIKTALAKAYELMRPEAKTLILVYTDAPPHANFEYSWERSSNNEKELAALSQADSEMYGGYGPLFVDWVSAAKTLAYGEKRAQVFAVLSTGSEPSVLAYYDYLATMTDGVCIHLDYTCPHTISSVTIHSLLSWMGIEAVNTSTESKEESLYAKFSRYISLAGIDDVENEISSHAPRFFHSKDDPSQDTVGNLSSQVMTLSSMKNLMPKKPRPLQSFSIRWFEDPSYRDLASKHLLEIFETDVCAMAVNPVFGSLWRTVCSDKNYAGRDSLANAFSRSIEALGDEDEQAKMNKWLDESYDYTTEIVSTIQDVAAEEQFPCVFLDPTLNFTQSSTDGPVAMDSNCLDESIDNITRGDLLEIGRSCNGNILRRISRILTRLTFVNSPEDMPQHISNIDMERVPRIPTALALDHHKRQFWRILFHLIIPGTRLSARAGALVAALSLKVGLRPLMEVAAEQLICFRDKWNDPSIPENWTMGCLSLLMDADDNYRFHQQRVSSTNDVSRLTTLLEPSDRLRFAKLVQFKILQYNLNAPLSARLPWTPEKSPGPIGPLVRCNECHYPRSVTIMGEGNKCGVCLVSEYSSSQERDIAIHARVSQDLTTTSEATWVECMNKSCRGQYVVYNVADLNVRPKCHHCRNGTQAPLIECEKCHNRMIWPREYREGSQLHGTFTCPPCTAGMNVAADVELTANLLSTENPFKTWLFHDSDSNAKGYFYDKSLFAIVSAIGLEEFYARIELFPARKFPLVHNGKPVLNTEEIIALLKAKVDKRKIAKTECSLCFASFRPNALNSACGRRGCLQRICTDCLAGWYGLNAPGTIINTAALVCPFCRRFPTPQTLAKYGKGIHAVRDLENAIRDKGTMIYAWCSRCCSAKEYMERICAGGAPPILQNWACQDCTTRRGENLQKMQNPKPCPGCGTMSEKISGCGHIHCPIPDCGVHWCYFCGKKSDEKTIYRHMSEQHGGFFDNGMMAEDDYSDDDEIMYDLYD</sequence>
<dbReference type="SUPFAM" id="SSF57850">
    <property type="entry name" value="RING/U-box"/>
    <property type="match status" value="1"/>
</dbReference>
<evidence type="ECO:0000256" key="5">
    <source>
        <dbReference type="ARBA" id="ARBA00022786"/>
    </source>
</evidence>
<evidence type="ECO:0008006" key="12">
    <source>
        <dbReference type="Google" id="ProtNLM"/>
    </source>
</evidence>
<name>S8AM48_PENO1</name>
<feature type="domain" description="RING-type" evidence="8">
    <location>
        <begin position="833"/>
        <end position="887"/>
    </location>
</feature>
<keyword evidence="5" id="KW-0833">Ubl conjugation pathway</keyword>